<sequence>MASLGSAGATAGNINNERVACTLALYRDLESCAKKQIHRLDIPRSGKGIYKIFAEASVYQRRSILKIRLTACDPVVRLG</sequence>
<dbReference type="AlphaFoldDB" id="A0A232F1C0"/>
<feature type="non-terminal residue" evidence="1">
    <location>
        <position position="79"/>
    </location>
</feature>
<name>A0A232F1C0_9HYME</name>
<keyword evidence="2" id="KW-1185">Reference proteome</keyword>
<organism evidence="1 2">
    <name type="scientific">Trichomalopsis sarcophagae</name>
    <dbReference type="NCBI Taxonomy" id="543379"/>
    <lineage>
        <taxon>Eukaryota</taxon>
        <taxon>Metazoa</taxon>
        <taxon>Ecdysozoa</taxon>
        <taxon>Arthropoda</taxon>
        <taxon>Hexapoda</taxon>
        <taxon>Insecta</taxon>
        <taxon>Pterygota</taxon>
        <taxon>Neoptera</taxon>
        <taxon>Endopterygota</taxon>
        <taxon>Hymenoptera</taxon>
        <taxon>Apocrita</taxon>
        <taxon>Proctotrupomorpha</taxon>
        <taxon>Chalcidoidea</taxon>
        <taxon>Pteromalidae</taxon>
        <taxon>Pteromalinae</taxon>
        <taxon>Trichomalopsis</taxon>
    </lineage>
</organism>
<protein>
    <submittedName>
        <fullName evidence="1">Uncharacterized protein</fullName>
    </submittedName>
</protein>
<reference evidence="1 2" key="1">
    <citation type="journal article" date="2017" name="Curr. Biol.">
        <title>The Evolution of Venom by Co-option of Single-Copy Genes.</title>
        <authorList>
            <person name="Martinson E.O."/>
            <person name="Mrinalini"/>
            <person name="Kelkar Y.D."/>
            <person name="Chang C.H."/>
            <person name="Werren J.H."/>
        </authorList>
    </citation>
    <scope>NUCLEOTIDE SEQUENCE [LARGE SCALE GENOMIC DNA]</scope>
    <source>
        <strain evidence="1 2">Alberta</strain>
        <tissue evidence="1">Whole body</tissue>
    </source>
</reference>
<evidence type="ECO:0000313" key="1">
    <source>
        <dbReference type="EMBL" id="OXU24372.1"/>
    </source>
</evidence>
<gene>
    <name evidence="1" type="ORF">TSAR_002057</name>
</gene>
<proteinExistence type="predicted"/>
<accession>A0A232F1C0</accession>
<comment type="caution">
    <text evidence="1">The sequence shown here is derived from an EMBL/GenBank/DDBJ whole genome shotgun (WGS) entry which is preliminary data.</text>
</comment>
<evidence type="ECO:0000313" key="2">
    <source>
        <dbReference type="Proteomes" id="UP000215335"/>
    </source>
</evidence>
<dbReference type="Proteomes" id="UP000215335">
    <property type="component" value="Unassembled WGS sequence"/>
</dbReference>
<dbReference type="EMBL" id="NNAY01001319">
    <property type="protein sequence ID" value="OXU24372.1"/>
    <property type="molecule type" value="Genomic_DNA"/>
</dbReference>